<dbReference type="Gene3D" id="1.10.357.10">
    <property type="entry name" value="Tetracycline Repressor, domain 2"/>
    <property type="match status" value="1"/>
</dbReference>
<accession>A0A172UKJ1</accession>
<dbReference type="STRING" id="1682113.A7U43_09600"/>
<dbReference type="GO" id="GO:0003700">
    <property type="term" value="F:DNA-binding transcription factor activity"/>
    <property type="evidence" value="ECO:0007669"/>
    <property type="project" value="TreeGrafter"/>
</dbReference>
<keyword evidence="7" id="KW-1185">Reference proteome</keyword>
<sequence>MPIRSVAGRCPRRWRTLSDVSPQSLRRRRSARGSGEQLHDEILDATTELLLETGHAKSVSIRAVAQRVGVTSPSIYLHFADKDALLDAVCARYFERLDEEMQRVAADQTSTIEVLRAQGLAYVRFARQTPELYRIATMGEGSPGSDVDMTLASSAFVHMRTTIEALMDEGVYPPGDSTAAALELWTAAHGVAAMLIAKPYLPWGDVEQFTDRVLRSICCGHIATGYIGVDVAPAEAVEKLKELKT</sequence>
<keyword evidence="2 4" id="KW-0238">DNA-binding</keyword>
<evidence type="ECO:0000256" key="4">
    <source>
        <dbReference type="PROSITE-ProRule" id="PRU00335"/>
    </source>
</evidence>
<protein>
    <submittedName>
        <fullName evidence="6">TetR family transcriptional regulator</fullName>
    </submittedName>
</protein>
<proteinExistence type="predicted"/>
<organism evidence="6 7">
    <name type="scientific">Mycobacterium adipatum</name>
    <dbReference type="NCBI Taxonomy" id="1682113"/>
    <lineage>
        <taxon>Bacteria</taxon>
        <taxon>Bacillati</taxon>
        <taxon>Actinomycetota</taxon>
        <taxon>Actinomycetes</taxon>
        <taxon>Mycobacteriales</taxon>
        <taxon>Mycobacteriaceae</taxon>
        <taxon>Mycobacterium</taxon>
    </lineage>
</organism>
<evidence type="ECO:0000256" key="3">
    <source>
        <dbReference type="ARBA" id="ARBA00023163"/>
    </source>
</evidence>
<evidence type="ECO:0000256" key="1">
    <source>
        <dbReference type="ARBA" id="ARBA00023015"/>
    </source>
</evidence>
<dbReference type="Pfam" id="PF13305">
    <property type="entry name" value="TetR_C_33"/>
    <property type="match status" value="1"/>
</dbReference>
<feature type="domain" description="HTH tetR-type" evidence="5">
    <location>
        <begin position="36"/>
        <end position="97"/>
    </location>
</feature>
<dbReference type="SUPFAM" id="SSF48498">
    <property type="entry name" value="Tetracyclin repressor-like, C-terminal domain"/>
    <property type="match status" value="1"/>
</dbReference>
<dbReference type="Pfam" id="PF00440">
    <property type="entry name" value="TetR_N"/>
    <property type="match status" value="1"/>
</dbReference>
<evidence type="ECO:0000256" key="2">
    <source>
        <dbReference type="ARBA" id="ARBA00023125"/>
    </source>
</evidence>
<dbReference type="InterPro" id="IPR036271">
    <property type="entry name" value="Tet_transcr_reg_TetR-rel_C_sf"/>
</dbReference>
<name>A0A172UKJ1_9MYCO</name>
<dbReference type="EMBL" id="CP015596">
    <property type="protein sequence ID" value="ANE79545.1"/>
    <property type="molecule type" value="Genomic_DNA"/>
</dbReference>
<dbReference type="GO" id="GO:0000976">
    <property type="term" value="F:transcription cis-regulatory region binding"/>
    <property type="evidence" value="ECO:0007669"/>
    <property type="project" value="TreeGrafter"/>
</dbReference>
<dbReference type="InterPro" id="IPR050109">
    <property type="entry name" value="HTH-type_TetR-like_transc_reg"/>
</dbReference>
<dbReference type="InterPro" id="IPR001647">
    <property type="entry name" value="HTH_TetR"/>
</dbReference>
<keyword evidence="1" id="KW-0805">Transcription regulation</keyword>
<dbReference type="AlphaFoldDB" id="A0A172UKJ1"/>
<evidence type="ECO:0000313" key="6">
    <source>
        <dbReference type="EMBL" id="ANE79545.1"/>
    </source>
</evidence>
<evidence type="ECO:0000259" key="5">
    <source>
        <dbReference type="PROSITE" id="PS50977"/>
    </source>
</evidence>
<dbReference type="InterPro" id="IPR009057">
    <property type="entry name" value="Homeodomain-like_sf"/>
</dbReference>
<dbReference type="InterPro" id="IPR025996">
    <property type="entry name" value="MT1864/Rv1816-like_C"/>
</dbReference>
<dbReference type="OrthoDB" id="8222629at2"/>
<feature type="DNA-binding region" description="H-T-H motif" evidence="4">
    <location>
        <begin position="60"/>
        <end position="79"/>
    </location>
</feature>
<dbReference type="Proteomes" id="UP000077143">
    <property type="component" value="Chromosome"/>
</dbReference>
<dbReference type="SUPFAM" id="SSF46689">
    <property type="entry name" value="Homeodomain-like"/>
    <property type="match status" value="1"/>
</dbReference>
<keyword evidence="3" id="KW-0804">Transcription</keyword>
<reference evidence="6 7" key="1">
    <citation type="submission" date="2016-05" db="EMBL/GenBank/DDBJ databases">
        <title>Complete genome sequence of a phthalic acid esters degrading Mycobacterium sp. YC-RL4.</title>
        <authorList>
            <person name="Ren L."/>
            <person name="Fan S."/>
            <person name="Ruth N."/>
            <person name="Jia Y."/>
            <person name="Wang J."/>
            <person name="Qiao C."/>
        </authorList>
    </citation>
    <scope>NUCLEOTIDE SEQUENCE [LARGE SCALE GENOMIC DNA]</scope>
    <source>
        <strain evidence="6 7">YC-RL4</strain>
    </source>
</reference>
<dbReference type="KEGG" id="madi:A7U43_09600"/>
<dbReference type="PROSITE" id="PS50977">
    <property type="entry name" value="HTH_TETR_2"/>
    <property type="match status" value="1"/>
</dbReference>
<evidence type="ECO:0000313" key="7">
    <source>
        <dbReference type="Proteomes" id="UP000077143"/>
    </source>
</evidence>
<dbReference type="PANTHER" id="PTHR30055:SF212">
    <property type="entry name" value="TETR-FAMILY FAMILY TRANSCRIPTIONAL REGULATOR"/>
    <property type="match status" value="1"/>
</dbReference>
<dbReference type="PANTHER" id="PTHR30055">
    <property type="entry name" value="HTH-TYPE TRANSCRIPTIONAL REGULATOR RUTR"/>
    <property type="match status" value="1"/>
</dbReference>
<gene>
    <name evidence="6" type="ORF">A7U43_09600</name>
</gene>